<gene>
    <name evidence="1" type="ORF">S03H2_61892</name>
</gene>
<feature type="non-terminal residue" evidence="1">
    <location>
        <position position="236"/>
    </location>
</feature>
<name>X1K068_9ZZZZ</name>
<reference evidence="1" key="1">
    <citation type="journal article" date="2014" name="Front. Microbiol.">
        <title>High frequency of phylogenetically diverse reductive dehalogenase-homologous genes in deep subseafloor sedimentary metagenomes.</title>
        <authorList>
            <person name="Kawai M."/>
            <person name="Futagami T."/>
            <person name="Toyoda A."/>
            <person name="Takaki Y."/>
            <person name="Nishi S."/>
            <person name="Hori S."/>
            <person name="Arai W."/>
            <person name="Tsubouchi T."/>
            <person name="Morono Y."/>
            <person name="Uchiyama I."/>
            <person name="Ito T."/>
            <person name="Fujiyama A."/>
            <person name="Inagaki F."/>
            <person name="Takami H."/>
        </authorList>
    </citation>
    <scope>NUCLEOTIDE SEQUENCE</scope>
    <source>
        <strain evidence="1">Expedition CK06-06</strain>
    </source>
</reference>
<accession>X1K068</accession>
<proteinExistence type="predicted"/>
<dbReference type="AlphaFoldDB" id="X1K068"/>
<comment type="caution">
    <text evidence="1">The sequence shown here is derived from an EMBL/GenBank/DDBJ whole genome shotgun (WGS) entry which is preliminary data.</text>
</comment>
<evidence type="ECO:0000313" key="1">
    <source>
        <dbReference type="EMBL" id="GAH87065.1"/>
    </source>
</evidence>
<protein>
    <submittedName>
        <fullName evidence="1">Uncharacterized protein</fullName>
    </submittedName>
</protein>
<feature type="non-terminal residue" evidence="1">
    <location>
        <position position="1"/>
    </location>
</feature>
<dbReference type="EMBL" id="BARU01039990">
    <property type="protein sequence ID" value="GAH87065.1"/>
    <property type="molecule type" value="Genomic_DNA"/>
</dbReference>
<sequence>GSNLCYSNGTNCATYNATYDTGSNASWNETHADTLYTTTYNVSYAQNTTGWQGNFTDYSEFWYNMTNMSEDNASWNETYADTLYGSGGNASWNETHADDLYVDEIGDVMSGDLNLTAKITFLGNYYMRWMDNPGDTVEAYIYEQNSNLDFYIANAEANFTFNHDVDVTGDVCLDTGECLSNINTSWNETYAYTLFYNDSANLTTTTFNISSATIFADFFRVNQNITSLGNISAVNI</sequence>
<organism evidence="1">
    <name type="scientific">marine sediment metagenome</name>
    <dbReference type="NCBI Taxonomy" id="412755"/>
    <lineage>
        <taxon>unclassified sequences</taxon>
        <taxon>metagenomes</taxon>
        <taxon>ecological metagenomes</taxon>
    </lineage>
</organism>